<protein>
    <submittedName>
        <fullName evidence="1">Uncharacterized protein</fullName>
    </submittedName>
</protein>
<sequence>MEMSIWLKRERKNNTHKFLQSQAIVWRLSVIARRYNQQGKEGLVDRRHQHPGPKGFLCDERQAQLEIALQEKAPDGGLGHGRKVGDLLTELIN</sequence>
<accession>Q115W7</accession>
<dbReference type="HOGENOM" id="CLU_2398714_0_0_3"/>
<dbReference type="STRING" id="203124.Tery_1409"/>
<dbReference type="EMBL" id="CP000393">
    <property type="protein sequence ID" value="ABG50707.1"/>
    <property type="molecule type" value="Genomic_DNA"/>
</dbReference>
<organism evidence="1">
    <name type="scientific">Trichodesmium erythraeum (strain IMS101)</name>
    <dbReference type="NCBI Taxonomy" id="203124"/>
    <lineage>
        <taxon>Bacteria</taxon>
        <taxon>Bacillati</taxon>
        <taxon>Cyanobacteriota</taxon>
        <taxon>Cyanophyceae</taxon>
        <taxon>Oscillatoriophycideae</taxon>
        <taxon>Oscillatoriales</taxon>
        <taxon>Microcoleaceae</taxon>
        <taxon>Trichodesmium</taxon>
    </lineage>
</organism>
<dbReference type="KEGG" id="ter:Tery_1409"/>
<evidence type="ECO:0000313" key="1">
    <source>
        <dbReference type="EMBL" id="ABG50707.1"/>
    </source>
</evidence>
<dbReference type="RefSeq" id="WP_011611084.1">
    <property type="nucleotide sequence ID" value="NC_008312.1"/>
</dbReference>
<dbReference type="AlphaFoldDB" id="Q115W7"/>
<proteinExistence type="predicted"/>
<reference evidence="1" key="1">
    <citation type="submission" date="2006-06" db="EMBL/GenBank/DDBJ databases">
        <title>Complete sequence of Trichodesmium erythraeum IMS101.</title>
        <authorList>
            <consortium name="US DOE Joint Genome Institute"/>
            <person name="Copeland A."/>
            <person name="Lucas S."/>
            <person name="Lapidus A."/>
            <person name="Barry K."/>
            <person name="Detter J.C."/>
            <person name="Glavina del Rio T."/>
            <person name="Hammon N."/>
            <person name="Israni S."/>
            <person name="Dalin E."/>
            <person name="Tice H."/>
            <person name="Pitluck S."/>
            <person name="Kiss H."/>
            <person name="Munk A.C."/>
            <person name="Brettin T."/>
            <person name="Bruce D."/>
            <person name="Han C."/>
            <person name="Tapia R."/>
            <person name="Gilna P."/>
            <person name="Schmutz J."/>
            <person name="Larimer F."/>
            <person name="Land M."/>
            <person name="Hauser L."/>
            <person name="Kyrpides N."/>
            <person name="Kim E."/>
            <person name="Richardson P."/>
        </authorList>
    </citation>
    <scope>NUCLEOTIDE SEQUENCE [LARGE SCALE GENOMIC DNA]</scope>
    <source>
        <strain evidence="1">IMS101</strain>
    </source>
</reference>
<gene>
    <name evidence="1" type="ordered locus">Tery_1409</name>
</gene>
<name>Q115W7_TRIEI</name>